<gene>
    <name evidence="1" type="ORF">MUK42_37286</name>
</gene>
<dbReference type="InterPro" id="IPR019651">
    <property type="entry name" value="Glutamate_DH_NAD-spec"/>
</dbReference>
<protein>
    <submittedName>
        <fullName evidence="1">NAD-specific glutamate dehydrogenase</fullName>
    </submittedName>
</protein>
<accession>A0A9E7L7H4</accession>
<sequence length="641" mass="69235">MANKESARFAQTAWCGLMGSVRRNSESPRENKRKPPLSASRFISSSRFDERKAQKCSKNHQLSLAAAWEGQIPLATFLSTVSKSHLINFLDLGACATTTSRRTLFFVHATGHTAAGPLVHLRNDGIAQVLQLLHLVLELVDFGQLVGIEPLDRLVDCIFDLLLVGRRQLRRDLVVLHRVPHVVCVILQCVLGLDLLLVLLILRLPSLVVGDGDLVLLPGGLDAVGVDVEAHGDLRHAPGSRGDAGELEFAEQVVVSGPGPLPLVDLDKDSGLVVRVGGEDLLLLGWDGCVSLNQHSHDSPRRLEPERERSDVQQEEVLYLLVALATQDGSLDCSAVGDGLVGVDALAQLLAVEEVLQQLLHPRDSCGSTDEDHVMDGALVHLRIPQTLFHGFHALPEEIHVQLLESGSRDGGVEIDALEEGVDLNRGLGGGRQSPLRPLAGCPQPPQSPWIPTYILLMFPLEFLDEMVHHAIVEVFSSEMGVSRGSFHLKDPLFDGKEGDVERAAAKVEDEDVLLPGTARLLVEAVGDSSSSGLIDDAHDVKARDDAGILGGLALRVVEVSGDSNHGVLDGITKVSLGDLAHLGQHHGRDLFRSELLLLTLVLDDNHRLVRGACNDLEGPVLDVTLNRGIIEPPSNQTFCI</sequence>
<evidence type="ECO:0000313" key="2">
    <source>
        <dbReference type="Proteomes" id="UP001055439"/>
    </source>
</evidence>
<keyword evidence="2" id="KW-1185">Reference proteome</keyword>
<name>A0A9E7L7H4_9LILI</name>
<dbReference type="EMBL" id="CP097510">
    <property type="protein sequence ID" value="URE40790.1"/>
    <property type="molecule type" value="Genomic_DNA"/>
</dbReference>
<organism evidence="1 2">
    <name type="scientific">Musa troglodytarum</name>
    <name type="common">fe'i banana</name>
    <dbReference type="NCBI Taxonomy" id="320322"/>
    <lineage>
        <taxon>Eukaryota</taxon>
        <taxon>Viridiplantae</taxon>
        <taxon>Streptophyta</taxon>
        <taxon>Embryophyta</taxon>
        <taxon>Tracheophyta</taxon>
        <taxon>Spermatophyta</taxon>
        <taxon>Magnoliopsida</taxon>
        <taxon>Liliopsida</taxon>
        <taxon>Zingiberales</taxon>
        <taxon>Musaceae</taxon>
        <taxon>Musa</taxon>
    </lineage>
</organism>
<dbReference type="Proteomes" id="UP001055439">
    <property type="component" value="Chromosome 8"/>
</dbReference>
<dbReference type="OrthoDB" id="1739065at2759"/>
<evidence type="ECO:0000313" key="1">
    <source>
        <dbReference type="EMBL" id="URE40790.1"/>
    </source>
</evidence>
<proteinExistence type="predicted"/>
<dbReference type="AlphaFoldDB" id="A0A9E7L7H4"/>
<reference evidence="1" key="1">
    <citation type="submission" date="2022-05" db="EMBL/GenBank/DDBJ databases">
        <title>The Musa troglodytarum L. genome provides insights into the mechanism of non-climacteric behaviour and enrichment of carotenoids.</title>
        <authorList>
            <person name="Wang J."/>
        </authorList>
    </citation>
    <scope>NUCLEOTIDE SEQUENCE</scope>
    <source>
        <tissue evidence="1">Leaf</tissue>
    </source>
</reference>
<dbReference type="Pfam" id="PF10712">
    <property type="entry name" value="NAD-GH"/>
    <property type="match status" value="1"/>
</dbReference>